<dbReference type="Proteomes" id="UP000070700">
    <property type="component" value="Unassembled WGS sequence"/>
</dbReference>
<dbReference type="GeneID" id="28829913"/>
<dbReference type="InterPro" id="IPR011990">
    <property type="entry name" value="TPR-like_helical_dom_sf"/>
</dbReference>
<organism evidence="2 3">
    <name type="scientific">Mollisia scopiformis</name>
    <name type="common">Conifer needle endophyte fungus</name>
    <name type="synonym">Phialocephala scopiformis</name>
    <dbReference type="NCBI Taxonomy" id="149040"/>
    <lineage>
        <taxon>Eukaryota</taxon>
        <taxon>Fungi</taxon>
        <taxon>Dikarya</taxon>
        <taxon>Ascomycota</taxon>
        <taxon>Pezizomycotina</taxon>
        <taxon>Leotiomycetes</taxon>
        <taxon>Helotiales</taxon>
        <taxon>Mollisiaceae</taxon>
        <taxon>Mollisia</taxon>
    </lineage>
</organism>
<proteinExistence type="predicted"/>
<dbReference type="OrthoDB" id="195446at2759"/>
<dbReference type="InParanoid" id="A0A194X150"/>
<dbReference type="AlphaFoldDB" id="A0A194X150"/>
<dbReference type="EMBL" id="KQ947421">
    <property type="protein sequence ID" value="KUJ13920.1"/>
    <property type="molecule type" value="Genomic_DNA"/>
</dbReference>
<evidence type="ECO:0000313" key="3">
    <source>
        <dbReference type="Proteomes" id="UP000070700"/>
    </source>
</evidence>
<name>A0A194X150_MOLSC</name>
<dbReference type="KEGG" id="psco:LY89DRAFT_736918"/>
<accession>A0A194X150</accession>
<dbReference type="RefSeq" id="XP_018068275.1">
    <property type="nucleotide sequence ID" value="XM_018220187.1"/>
</dbReference>
<dbReference type="SUPFAM" id="SSF48452">
    <property type="entry name" value="TPR-like"/>
    <property type="match status" value="1"/>
</dbReference>
<protein>
    <recommendedName>
        <fullName evidence="1">Azaphilone pigments biosynthesis cluster protein L N-terminal domain-containing protein</fullName>
    </recommendedName>
</protein>
<dbReference type="Gene3D" id="1.25.40.10">
    <property type="entry name" value="Tetratricopeptide repeat domain"/>
    <property type="match status" value="1"/>
</dbReference>
<dbReference type="InterPro" id="IPR031348">
    <property type="entry name" value="PigL_N"/>
</dbReference>
<keyword evidence="3" id="KW-1185">Reference proteome</keyword>
<gene>
    <name evidence="2" type="ORF">LY89DRAFT_736918</name>
</gene>
<reference evidence="2 3" key="1">
    <citation type="submission" date="2015-10" db="EMBL/GenBank/DDBJ databases">
        <title>Full genome of DAOMC 229536 Phialocephala scopiformis, a fungal endophyte of spruce producing the potent anti-insectan compound rugulosin.</title>
        <authorList>
            <consortium name="DOE Joint Genome Institute"/>
            <person name="Walker A.K."/>
            <person name="Frasz S.L."/>
            <person name="Seifert K.A."/>
            <person name="Miller J.D."/>
            <person name="Mondo S.J."/>
            <person name="Labutti K."/>
            <person name="Lipzen A."/>
            <person name="Dockter R."/>
            <person name="Kennedy M."/>
            <person name="Grigoriev I.V."/>
            <person name="Spatafora J.W."/>
        </authorList>
    </citation>
    <scope>NUCLEOTIDE SEQUENCE [LARGE SCALE GENOMIC DNA]</scope>
    <source>
        <strain evidence="2 3">CBS 120377</strain>
    </source>
</reference>
<evidence type="ECO:0000313" key="2">
    <source>
        <dbReference type="EMBL" id="KUJ13920.1"/>
    </source>
</evidence>
<feature type="domain" description="Azaphilone pigments biosynthesis cluster protein L N-terminal" evidence="1">
    <location>
        <begin position="1"/>
        <end position="186"/>
    </location>
</feature>
<evidence type="ECO:0000259" key="1">
    <source>
        <dbReference type="Pfam" id="PF17111"/>
    </source>
</evidence>
<dbReference type="Pfam" id="PF17111">
    <property type="entry name" value="PigL_N"/>
    <property type="match status" value="1"/>
</dbReference>
<sequence>MDPSSITTGAFTLLKTCFSTGLAIKDFCNGAAIADTKIKALLSEVEGLTHVLTLMDDTLGREEIKSSLQSTGHIGSHWSTLSTCIQDGQKTLLQLQEVVKKVSKSGNLFDRTRKHMRLQSASGEISVFRKQIRAYKDTLQLSLQTVILWNQVASEEFSQTVLPTLNDIQKVIRRLASDFNRRISGLEVNMSSASADDEVLQHFRNLRNCVRSAATVVSSASTIIAVDNSDLQSDFGDCFPTQPGEPMLRWMASNTTYEFTEPDQPERILSPFLDPRNNRLIEREEADSDDDLELELIQSLLEQGEKQLSSKQYLEAEKHLKNCLSRIPSGLDVLPENLLELRLRALDWLAVLFMETKRYDDGIATLAELIALQSQLPSKYSPNILLDHLHISKGFYYKKDYAGAFSSAKRALKGYKKVESSWGKAGIGY</sequence>